<dbReference type="Pfam" id="PF03466">
    <property type="entry name" value="LysR_substrate"/>
    <property type="match status" value="1"/>
</dbReference>
<dbReference type="PROSITE" id="PS50931">
    <property type="entry name" value="HTH_LYSR"/>
    <property type="match status" value="1"/>
</dbReference>
<keyword evidence="4" id="KW-0804">Transcription</keyword>
<gene>
    <name evidence="6" type="ORF">JMJ56_26545</name>
</gene>
<keyword evidence="7" id="KW-1185">Reference proteome</keyword>
<evidence type="ECO:0000256" key="3">
    <source>
        <dbReference type="ARBA" id="ARBA00023125"/>
    </source>
</evidence>
<dbReference type="EMBL" id="JAETWB010000030">
    <property type="protein sequence ID" value="MBL6081554.1"/>
    <property type="molecule type" value="Genomic_DNA"/>
</dbReference>
<evidence type="ECO:0000259" key="5">
    <source>
        <dbReference type="PROSITE" id="PS50931"/>
    </source>
</evidence>
<dbReference type="RefSeq" id="WP_202834770.1">
    <property type="nucleotide sequence ID" value="NZ_JAETWB010000030.1"/>
</dbReference>
<dbReference type="Proteomes" id="UP000660885">
    <property type="component" value="Unassembled WGS sequence"/>
</dbReference>
<comment type="similarity">
    <text evidence="1">Belongs to the LysR transcriptional regulatory family.</text>
</comment>
<dbReference type="PRINTS" id="PR00039">
    <property type="entry name" value="HTHLYSR"/>
</dbReference>
<dbReference type="CDD" id="cd08422">
    <property type="entry name" value="PBP2_CrgA_like"/>
    <property type="match status" value="1"/>
</dbReference>
<comment type="caution">
    <text evidence="6">The sequence shown here is derived from an EMBL/GenBank/DDBJ whole genome shotgun (WGS) entry which is preliminary data.</text>
</comment>
<evidence type="ECO:0000313" key="7">
    <source>
        <dbReference type="Proteomes" id="UP000660885"/>
    </source>
</evidence>
<organism evidence="6 7">
    <name type="scientific">Belnapia arida</name>
    <dbReference type="NCBI Taxonomy" id="2804533"/>
    <lineage>
        <taxon>Bacteria</taxon>
        <taxon>Pseudomonadati</taxon>
        <taxon>Pseudomonadota</taxon>
        <taxon>Alphaproteobacteria</taxon>
        <taxon>Acetobacterales</taxon>
        <taxon>Roseomonadaceae</taxon>
        <taxon>Belnapia</taxon>
    </lineage>
</organism>
<dbReference type="SUPFAM" id="SSF46785">
    <property type="entry name" value="Winged helix' DNA-binding domain"/>
    <property type="match status" value="1"/>
</dbReference>
<reference evidence="6 7" key="1">
    <citation type="submission" date="2021-01" db="EMBL/GenBank/DDBJ databases">
        <title>Belnapia mucosa sp. nov. and Belnapia arida sp. nov., isolated from the Tabernas Desert (Almeria, Spain).</title>
        <authorList>
            <person name="Molina-Menor E."/>
            <person name="Vidal-Verdu A."/>
            <person name="Calonge A."/>
            <person name="Satari L."/>
            <person name="Pereto J."/>
            <person name="Porcar M."/>
        </authorList>
    </citation>
    <scope>NUCLEOTIDE SEQUENCE [LARGE SCALE GENOMIC DNA]</scope>
    <source>
        <strain evidence="6 7">T18</strain>
    </source>
</reference>
<dbReference type="Gene3D" id="1.10.10.10">
    <property type="entry name" value="Winged helix-like DNA-binding domain superfamily/Winged helix DNA-binding domain"/>
    <property type="match status" value="1"/>
</dbReference>
<dbReference type="PANTHER" id="PTHR30537:SF5">
    <property type="entry name" value="HTH-TYPE TRANSCRIPTIONAL ACTIVATOR TTDR-RELATED"/>
    <property type="match status" value="1"/>
</dbReference>
<evidence type="ECO:0000256" key="4">
    <source>
        <dbReference type="ARBA" id="ARBA00023163"/>
    </source>
</evidence>
<sequence>MADRFEDLRALVAVVSAGGFAAGAERLGVAKSAVSRRIRELEDRLGARLFDRTTRRVQLTEAGHTFHDRAVELLAGLEEAEEAASNASGELKGRIRVTAPVYFTTHCLAPVLGEFLERHPAVTLSIDTDDRMVDLVRDGFDLAIRIADLRDSSLVASRLATIRHVCVASPALLKRFGTPQKPEDLSRFPGVVYSKREEASYWRFANNVVPTVTSQLDLASGEAVREAAIAGLGVAMLPTFIVHDAVRRGALSIILAKHTRPPIAVHVLHPSMRNQTARARTFIDFLVDAFSEPFWDRDLLDGQTTGVVLEKRRATSPR</sequence>
<dbReference type="InterPro" id="IPR058163">
    <property type="entry name" value="LysR-type_TF_proteobact-type"/>
</dbReference>
<dbReference type="InterPro" id="IPR000847">
    <property type="entry name" value="LysR_HTH_N"/>
</dbReference>
<evidence type="ECO:0000256" key="2">
    <source>
        <dbReference type="ARBA" id="ARBA00023015"/>
    </source>
</evidence>
<dbReference type="Gene3D" id="3.40.190.290">
    <property type="match status" value="1"/>
</dbReference>
<keyword evidence="3" id="KW-0238">DNA-binding</keyword>
<accession>A0ABS1UA66</accession>
<dbReference type="InterPro" id="IPR036390">
    <property type="entry name" value="WH_DNA-bd_sf"/>
</dbReference>
<dbReference type="InterPro" id="IPR036388">
    <property type="entry name" value="WH-like_DNA-bd_sf"/>
</dbReference>
<evidence type="ECO:0000313" key="6">
    <source>
        <dbReference type="EMBL" id="MBL6081554.1"/>
    </source>
</evidence>
<dbReference type="PANTHER" id="PTHR30537">
    <property type="entry name" value="HTH-TYPE TRANSCRIPTIONAL REGULATOR"/>
    <property type="match status" value="1"/>
</dbReference>
<keyword evidence="2" id="KW-0805">Transcription regulation</keyword>
<evidence type="ECO:0000256" key="1">
    <source>
        <dbReference type="ARBA" id="ARBA00009437"/>
    </source>
</evidence>
<dbReference type="SUPFAM" id="SSF53850">
    <property type="entry name" value="Periplasmic binding protein-like II"/>
    <property type="match status" value="1"/>
</dbReference>
<protein>
    <submittedName>
        <fullName evidence="6">LysR family transcriptional regulator</fullName>
    </submittedName>
</protein>
<dbReference type="Pfam" id="PF00126">
    <property type="entry name" value="HTH_1"/>
    <property type="match status" value="1"/>
</dbReference>
<feature type="domain" description="HTH lysR-type" evidence="5">
    <location>
        <begin position="3"/>
        <end position="60"/>
    </location>
</feature>
<dbReference type="InterPro" id="IPR005119">
    <property type="entry name" value="LysR_subst-bd"/>
</dbReference>
<name>A0ABS1UA66_9PROT</name>
<proteinExistence type="inferred from homology"/>